<feature type="transmembrane region" description="Helical" evidence="14">
    <location>
        <begin position="2448"/>
        <end position="2468"/>
    </location>
</feature>
<evidence type="ECO:0000259" key="15">
    <source>
        <dbReference type="PROSITE" id="PS50093"/>
    </source>
</evidence>
<dbReference type="InterPro" id="IPR036392">
    <property type="entry name" value="PLAT/LH2_dom_sf"/>
</dbReference>
<feature type="transmembrane region" description="Helical" evidence="14">
    <location>
        <begin position="3001"/>
        <end position="3019"/>
    </location>
</feature>
<dbReference type="Pfam" id="PF01477">
    <property type="entry name" value="PLAT"/>
    <property type="match status" value="1"/>
</dbReference>
<dbReference type="Gene3D" id="2.60.60.20">
    <property type="entry name" value="PLAT/LH2 domain"/>
    <property type="match status" value="1"/>
</dbReference>
<dbReference type="SUPFAM" id="SSF49723">
    <property type="entry name" value="Lipase/lipooxygenase domain (PLAT/LH2 domain)"/>
    <property type="match status" value="1"/>
</dbReference>
<dbReference type="PROSITE" id="PS50092">
    <property type="entry name" value="TSP1"/>
    <property type="match status" value="3"/>
</dbReference>
<dbReference type="InterPro" id="IPR035986">
    <property type="entry name" value="PKD_dom_sf"/>
</dbReference>
<evidence type="ECO:0000313" key="20">
    <source>
        <dbReference type="Proteomes" id="UP001159405"/>
    </source>
</evidence>
<dbReference type="Pfam" id="PF00801">
    <property type="entry name" value="PKD"/>
    <property type="match status" value="1"/>
</dbReference>
<feature type="domain" description="SUEL-type lectin" evidence="17">
    <location>
        <begin position="671"/>
        <end position="747"/>
    </location>
</feature>
<dbReference type="PRINTS" id="PR01433">
    <property type="entry name" value="POLYCYSTIN2"/>
</dbReference>
<evidence type="ECO:0000256" key="11">
    <source>
        <dbReference type="ARBA" id="ARBA00023273"/>
    </source>
</evidence>
<feature type="domain" description="PKD" evidence="15">
    <location>
        <begin position="1024"/>
        <end position="1058"/>
    </location>
</feature>
<dbReference type="InterPro" id="IPR036383">
    <property type="entry name" value="TSP1_rpt_sf"/>
</dbReference>
<dbReference type="Pfam" id="PF20519">
    <property type="entry name" value="Polycystin_dom"/>
    <property type="match status" value="1"/>
</dbReference>
<evidence type="ECO:0000256" key="6">
    <source>
        <dbReference type="ARBA" id="ARBA00022729"/>
    </source>
</evidence>
<feature type="region of interest" description="Disordered" evidence="13">
    <location>
        <begin position="2909"/>
        <end position="2932"/>
    </location>
</feature>
<keyword evidence="20" id="KW-1185">Reference proteome</keyword>
<feature type="transmembrane region" description="Helical" evidence="14">
    <location>
        <begin position="3341"/>
        <end position="3363"/>
    </location>
</feature>
<dbReference type="InterPro" id="IPR014010">
    <property type="entry name" value="REJ_dom"/>
</dbReference>
<dbReference type="Gene3D" id="2.60.120.740">
    <property type="match status" value="4"/>
</dbReference>
<dbReference type="SMART" id="SM00089">
    <property type="entry name" value="PKD"/>
    <property type="match status" value="4"/>
</dbReference>
<evidence type="ECO:0000256" key="14">
    <source>
        <dbReference type="SAM" id="Phobius"/>
    </source>
</evidence>
<dbReference type="InterPro" id="IPR000922">
    <property type="entry name" value="Lectin_gal-bd_dom"/>
</dbReference>
<feature type="domain" description="REJ" evidence="18">
    <location>
        <begin position="1450"/>
        <end position="1841"/>
    </location>
</feature>
<dbReference type="InterPro" id="IPR043159">
    <property type="entry name" value="Lectin_gal-bd_sf"/>
</dbReference>
<feature type="transmembrane region" description="Helical" evidence="14">
    <location>
        <begin position="3304"/>
        <end position="3321"/>
    </location>
</feature>
<comment type="subcellular location">
    <subcellularLocation>
        <location evidence="2">Cell membrane</location>
        <topology evidence="2">Multi-pass membrane protein</topology>
    </subcellularLocation>
    <subcellularLocation>
        <location evidence="1">Cell projection</location>
        <location evidence="1">Cilium</location>
    </subcellularLocation>
</comment>
<dbReference type="CDD" id="cd22823">
    <property type="entry name" value="Gal_Rha_Lectin"/>
    <property type="match status" value="4"/>
</dbReference>
<feature type="transmembrane region" description="Helical" evidence="14">
    <location>
        <begin position="2821"/>
        <end position="2844"/>
    </location>
</feature>
<keyword evidence="7 14" id="KW-1133">Transmembrane helix</keyword>
<evidence type="ECO:0000256" key="5">
    <source>
        <dbReference type="ARBA" id="ARBA00022692"/>
    </source>
</evidence>
<feature type="transmembrane region" description="Helical" evidence="14">
    <location>
        <begin position="3208"/>
        <end position="3232"/>
    </location>
</feature>
<dbReference type="InterPro" id="IPR051223">
    <property type="entry name" value="Polycystin"/>
</dbReference>
<feature type="transmembrane region" description="Helical" evidence="14">
    <location>
        <begin position="3252"/>
        <end position="3270"/>
    </location>
</feature>
<dbReference type="InterPro" id="IPR001024">
    <property type="entry name" value="PLAT/LH2_dom"/>
</dbReference>
<evidence type="ECO:0000256" key="8">
    <source>
        <dbReference type="ARBA" id="ARBA00023069"/>
    </source>
</evidence>
<comment type="caution">
    <text evidence="12">Lacks conserved residue(s) required for the propagation of feature annotation.</text>
</comment>
<evidence type="ECO:0000256" key="4">
    <source>
        <dbReference type="ARBA" id="ARBA00022475"/>
    </source>
</evidence>
<dbReference type="InterPro" id="IPR002859">
    <property type="entry name" value="PKD/REJ-like"/>
</dbReference>
<dbReference type="InterPro" id="IPR000203">
    <property type="entry name" value="GPS"/>
</dbReference>
<sequence>MFFFYSATFVEVCAMYETPITCYNNTKIFIQSALYGRSNNFRCLSGQEVSSCNTLVDVSWRVLPVCQGKSSCVVSGSFDGLGSPCISSYFNISYDCKTLNEGEFADNTTGNLTCPKGQVIVLHYLEWRGIEFILKNRTVSSNSASFNHSSTTSVTSMATSFPHSSVTSQGMLPHGSLGISATNSNIIRNTATILTIHLSSEAIVSTNLLQSSFSLSQSQVPTSSTLSTSSSSSSSSSLSSSFSSSSLSSLSPSSSLSSLPPSAVSHSSPQFLSSVSQILSSSTLWLSSVNYEFYNVTEVLTPVRVHHTKLMKCTGTRKCSFDVSTNKFGDPYPGKITLLRIFITHSCQLGKGGFLQWGSWSSCPDVCGIRYHQTRRRVCANPPTPSGGADCFAPTSETQTNPCYKPCLERNSTTCELMKANLSCPNETFININSIFYGRDQDIYNNCSIDSPLNGSCIPSNDMAGHNSAQVYERCQMRGDCTVMVSNDTFRDPCPGVKKVLKIQYSCSPIFTRTFCDDDIALMSCPSDQQLVLHERAFYGRMNPSEFCPTTNNITCTSDVSLYELDGFCSGTTCTISPVSYSTLGKKECKYSSNYLTLSQSCQGRESIYTAWGEWSECEACGLTSRRRRWRDCISPGITYDTPDACWSSDKRQEEECYIPCAEHNLTLRDGENSTIDCPKYNGFHTVIEIRSVIYGNVSCLSKNQSKVEVMKRCQGRNTCLLEASEEAFNDSCPGIEKFLNVTYKCQSIYKMEVTEGYGLTPRNLRCYDNMVIVTHFVSWSKSDCETQPESMHAIQSRCDGEDYCYVRYTRSVLGDPCPDLFWMRFVMYYSCQTANGGLDTEWSAWSNCSGCGHAPIKRRVKTCLSPVSKTSGAHCPLIQQIAACYFPCPVQELSMMINNSFVVLGQILTIDWELKFGTNATAVIDWGDNSGNETLSRYILANATTPFFQSNKHNYSAEGDYEVRLFVFNFFSNQTISKMVYVQALLSGLNFTVPSVVATNTSFQVNVSLDVVSLSPPNVTIKFGDGSAVTSTRFKANHSYSQAGVFAVNVIVVNKVNILSSVCWITVQDPIKNFMVDSDVFKFPLGNDARFLLSITGGSNVSVNTSFDECGLPFLITSLHGPDQLTNYLTSAFHAVGTCTAKFYAANAVSRANTSALVISEIAIDGFNVTFECLSQYPSCFQKDLVLFQLNVTNGTHPKFWLDMADGTIITSSNKSLVYSYTSHGTFHINITAYNNVSSISLRREIIVEELVPVQGAYLDCNKTVRLSDLTVCNLGLAKGTAFGCLLSMGDGGDDDKYFTYVNLSSSVVHNYTSYGEYTVRFACNNKISENSVEFITKKSRQSLEIDISHNGPVTANNVLTLTLRASETRVSSCFVLDLGNDDGVLFGSSNCSLANTTGFEQISSFVYPLVYYNYTYTVAGTYNISWIGQSGIENASVHTTVRITELPCSTPKVSLPNIADNPLQATGIFRSVQFIIRSRYEIDCEGATGAVLQWEIFRNETDKGLVLHARNETKTSSLIIQPNVLDYGTYCIKLKFLLTNAYGLFGAAEGYLKIVTSDLIIDMQEGSANMRMFSQPITINATGSKDPDTTDQSGLEFSWYCYNMSDRWLEFNDTEYPLSTLQSVLKQENTLPNGCFSEDGNLTMNGSFIDLPRQNMLQNGVYLVMLVLKTGNREARKGTVVQISHGQISHFHIRCEINCKYLAITSDVLSVSSHCISGPCKNTTSESYSWQLFYRKANITDNLNWNKVGDLEALTLSNKSARSLVVKVNALKPEMTYVIQMRHGSDDFEGLSEYSFTTSRPPWGGNCSVLPSEGTAYDTTFTFRCAGWKADHQPLHYVFAYHDPFTLLRPIIFRAEEEEFSVRLAPGEQKENFHLQVFFSVIDSLGARTENQTQIKVLPRNLTQSELEGLFLNDNSKIDFLLNIGDINAVSELVSGVLSSLHQKVEQYGGNLTDQESEFQSLVRYTVIDKVSKIPISTLSDFNQVATMIAAAGEVKQQVNSTAQEIATDKLENMADFLLGKSKEDISWTDLKEGVVNSITAISNIMDSASYNANFSRNDLTQEADRNKSIQVSKRNVELLDKVAEAVSNKLLPDQADVEIITKSARLSCRRASGQKAFSDPIVAGDASVQFPENENSFGDGEKVIQVWVLLTNPFSYDVSSQEVTTPIVDIKVINVEGDREVLNVTNLSKDIVIQIPLDDQQSVSPQNVFFKQSDNSSIQYHTTEVQKVGEAIEFLIEPLEDQVEMTVFIKFGMRPTIHDWDLRAKLPNYSSCSFANESSHDLHEGSCLDSPYSIFLPSTYLTRLGTYHIGVKFDAIPANSSEAQSRKKRDCGGGGRSKRSCIQYKDPPPTLPSNGKFATVNQGYDKSKHSNYSMEQLGLGCNFWNPTSNQFSGAGCRTGRKRTLSRTLSCRCKHLTSFGGGLLVKPNPIDFGTVWVAFADIHNNIAVLATIIALFLLYLIVIVWARRADLRDRNSQEGVIVVGTSWTPFSYEIKISTAKATNSGTTANVTMIITGEKGSSGILQLSKLTEVKFNRGSEINCTLHLPNWLGQLLYIHVWHDNTGDSPAWKLDHVVIRDTKIDEKWSFMCGDWLAVETEEGRTDKVMYVAGIDEITNYKNLFLSNSADGLCDEHLWFSVAAKPPQSSFSRVQRLSCCLSVLFCTMIANAMFYDGGRADTSPVFYLGPLKISVRQLIIGIQSSLIIFPVNLAMTQLFRKTSSWESKAVPDSAAEEKQPNRTPTKAKPNGFIERFTRRNSSLKYRTMDSDPSTESLSTILSSENSERNSPKERLTTTKSILDIKNEVISNPKSNPKTCLYRLLYYMAWLLCFVSVFVSAFFTLLYSLQWGKEKSEQWLLSFFVSFFQDAVISQPAKVAMLSAMVALFVKWSMKQKEKRRRPFLNKTKDLHEKETSFSTSPVDENNTCSGESQPLQEKDLKKAKLKRMKELKSSQVMMDVLLYTLFLFLLLMVAYGHRDPIAYEMTNHLENQFSLSASKYIDVWGWALTSLLPIIFVRPWYNDQAPSASEDGLMSDRCSALVGMTRIRQLRIKEDSCGYDIPTVKKFLLNDCYGSYSMEDEDMAIYQPDWIPVPPSTPAENITHELCPRPWRYHSASDLKGVPMWGKTTMYSGGGYVAELGYYISKAQEVILELAQHKWLDRRSRGIFVELTVYNAQVNLFSVITLLAEGMPTGGVVTFRRIDTIRVYRYLGELGNVTLAAELIICLVIIFFLYKVVKRLYHQRLSYFTKFWNLVDLFQVLFALVSVALYFVKMVSINETMKDLSENPFVFVSFSMLLTWSEIDTYMIAFVVFLTTIKFLYLLRYNNHIKLLSRTFSNVRKEIILFTLQFMLWFLPFVLMAHIWFSAHLEDFISLPSSFQAMLNAILGASYFHDLEQVNRVLGPTLFLTYSVLMELILLNMFVSIINAAFEDRESTMIDSETDPELVEFLMKKFKDLFGFNLLANTIGPQEKWTVDDSSDEDNLFRAEYKKNGLDNTFKELNKKLTSLRDRFRTFSLTEAEEDMLLEIIIKREHDSLRSLSCEDSGTSESPTSSPK</sequence>
<dbReference type="InterPro" id="IPR013783">
    <property type="entry name" value="Ig-like_fold"/>
</dbReference>
<dbReference type="PROSITE" id="PS51111">
    <property type="entry name" value="REJ"/>
    <property type="match status" value="1"/>
</dbReference>
<dbReference type="InterPro" id="IPR046791">
    <property type="entry name" value="Polycystin_dom"/>
</dbReference>
<evidence type="ECO:0000256" key="7">
    <source>
        <dbReference type="ARBA" id="ARBA00022989"/>
    </source>
</evidence>
<comment type="similarity">
    <text evidence="3">Belongs to the polycystin family.</text>
</comment>
<comment type="caution">
    <text evidence="19">The sequence shown here is derived from an EMBL/GenBank/DDBJ whole genome shotgun (WGS) entry which is preliminary data.</text>
</comment>
<dbReference type="PROSITE" id="PS50228">
    <property type="entry name" value="SUEL_LECTIN"/>
    <property type="match status" value="3"/>
</dbReference>
<dbReference type="EMBL" id="CALNXK010000214">
    <property type="protein sequence ID" value="CAH3176574.1"/>
    <property type="molecule type" value="Genomic_DNA"/>
</dbReference>
<evidence type="ECO:0000256" key="9">
    <source>
        <dbReference type="ARBA" id="ARBA00023136"/>
    </source>
</evidence>
<feature type="transmembrane region" description="Helical" evidence="14">
    <location>
        <begin position="2954"/>
        <end position="2973"/>
    </location>
</feature>
<dbReference type="InterPro" id="IPR013122">
    <property type="entry name" value="PKD1_2_channel"/>
</dbReference>
<feature type="region of interest" description="Disordered" evidence="13">
    <location>
        <begin position="2763"/>
        <end position="2794"/>
    </location>
</feature>
<dbReference type="Pfam" id="PF02010">
    <property type="entry name" value="REJ"/>
    <property type="match status" value="1"/>
</dbReference>
<feature type="transmembrane region" description="Helical" evidence="14">
    <location>
        <begin position="2693"/>
        <end position="2713"/>
    </location>
</feature>
<evidence type="ECO:0000313" key="19">
    <source>
        <dbReference type="EMBL" id="CAH3176574.1"/>
    </source>
</evidence>
<keyword evidence="10" id="KW-0325">Glycoprotein</keyword>
<dbReference type="Gene3D" id="2.20.100.10">
    <property type="entry name" value="Thrombospondin type-1 (TSP1) repeat"/>
    <property type="match status" value="1"/>
</dbReference>
<evidence type="ECO:0000259" key="17">
    <source>
        <dbReference type="PROSITE" id="PS50228"/>
    </source>
</evidence>
<dbReference type="SUPFAM" id="SSF82895">
    <property type="entry name" value="TSP-1 type 1 repeat"/>
    <property type="match status" value="2"/>
</dbReference>
<protein>
    <submittedName>
        <fullName evidence="19">Uncharacterized protein</fullName>
    </submittedName>
</protein>
<feature type="compositionally biased region" description="Low complexity" evidence="13">
    <location>
        <begin position="2771"/>
        <end position="2782"/>
    </location>
</feature>
<dbReference type="Pfam" id="PF02140">
    <property type="entry name" value="SUEL_Lectin"/>
    <property type="match status" value="2"/>
</dbReference>
<feature type="domain" description="SUEL-type lectin" evidence="17">
    <location>
        <begin position="515"/>
        <end position="603"/>
    </location>
</feature>
<dbReference type="Pfam" id="PF08016">
    <property type="entry name" value="PKD_channel"/>
    <property type="match status" value="1"/>
</dbReference>
<feature type="domain" description="SUEL-type lectin" evidence="17">
    <location>
        <begin position="414"/>
        <end position="508"/>
    </location>
</feature>
<feature type="compositionally biased region" description="Polar residues" evidence="13">
    <location>
        <begin position="2914"/>
        <end position="2932"/>
    </location>
</feature>
<gene>
    <name evidence="19" type="ORF">PLOB_00018272</name>
</gene>
<accession>A0ABN8RF75</accession>
<dbReference type="InterPro" id="IPR000884">
    <property type="entry name" value="TSP1_rpt"/>
</dbReference>
<dbReference type="InterPro" id="IPR000601">
    <property type="entry name" value="PKD_dom"/>
</dbReference>
<evidence type="ECO:0000256" key="10">
    <source>
        <dbReference type="ARBA" id="ARBA00023180"/>
    </source>
</evidence>
<evidence type="ECO:0000256" key="1">
    <source>
        <dbReference type="ARBA" id="ARBA00004138"/>
    </source>
</evidence>
<dbReference type="InterPro" id="IPR022409">
    <property type="entry name" value="PKD/Chitinase_dom"/>
</dbReference>
<feature type="region of interest" description="Disordered" evidence="13">
    <location>
        <begin position="2327"/>
        <end position="2348"/>
    </location>
</feature>
<evidence type="ECO:0000259" key="18">
    <source>
        <dbReference type="PROSITE" id="PS51111"/>
    </source>
</evidence>
<dbReference type="SMART" id="SM00209">
    <property type="entry name" value="TSP1"/>
    <property type="match status" value="3"/>
</dbReference>
<keyword evidence="5 14" id="KW-0812">Transmembrane</keyword>
<feature type="compositionally biased region" description="Basic and acidic residues" evidence="13">
    <location>
        <begin position="2783"/>
        <end position="2794"/>
    </location>
</feature>
<feature type="transmembrane region" description="Helical" evidence="14">
    <location>
        <begin position="3405"/>
        <end position="3428"/>
    </location>
</feature>
<evidence type="ECO:0000256" key="2">
    <source>
        <dbReference type="ARBA" id="ARBA00004651"/>
    </source>
</evidence>
<evidence type="ECO:0000256" key="3">
    <source>
        <dbReference type="ARBA" id="ARBA00007200"/>
    </source>
</evidence>
<keyword evidence="9 14" id="KW-0472">Membrane</keyword>
<evidence type="ECO:0000256" key="12">
    <source>
        <dbReference type="PROSITE-ProRule" id="PRU00152"/>
    </source>
</evidence>
<reference evidence="19 20" key="1">
    <citation type="submission" date="2022-05" db="EMBL/GenBank/DDBJ databases">
        <authorList>
            <consortium name="Genoscope - CEA"/>
            <person name="William W."/>
        </authorList>
    </citation>
    <scope>NUCLEOTIDE SEQUENCE [LARGE SCALE GENOMIC DNA]</scope>
</reference>
<feature type="transmembrane region" description="Helical" evidence="14">
    <location>
        <begin position="2856"/>
        <end position="2889"/>
    </location>
</feature>
<dbReference type="PANTHER" id="PTHR10877:SF150">
    <property type="entry name" value="REJ DOMAIN-CONTAINING PROTEIN"/>
    <property type="match status" value="1"/>
</dbReference>
<keyword evidence="8" id="KW-0969">Cilium</keyword>
<evidence type="ECO:0000259" key="16">
    <source>
        <dbReference type="PROSITE" id="PS50095"/>
    </source>
</evidence>
<dbReference type="Pfam" id="PF00090">
    <property type="entry name" value="TSP_1"/>
    <property type="match status" value="2"/>
</dbReference>
<dbReference type="PROSITE" id="PS50093">
    <property type="entry name" value="PKD"/>
    <property type="match status" value="2"/>
</dbReference>
<name>A0ABN8RF75_9CNID</name>
<feature type="region of interest" description="Disordered" evidence="13">
    <location>
        <begin position="2727"/>
        <end position="2748"/>
    </location>
</feature>
<feature type="domain" description="PLAT" evidence="16">
    <location>
        <begin position="2492"/>
        <end position="2609"/>
    </location>
</feature>
<dbReference type="InterPro" id="IPR003915">
    <property type="entry name" value="PKD_2"/>
</dbReference>
<dbReference type="PROSITE" id="PS50095">
    <property type="entry name" value="PLAT"/>
    <property type="match status" value="1"/>
</dbReference>
<keyword evidence="11" id="KW-0966">Cell projection</keyword>
<dbReference type="PANTHER" id="PTHR10877">
    <property type="entry name" value="POLYCYSTIN FAMILY MEMBER"/>
    <property type="match status" value="1"/>
</dbReference>
<keyword evidence="6" id="KW-0732">Signal</keyword>
<keyword evidence="4" id="KW-1003">Cell membrane</keyword>
<proteinExistence type="inferred from homology"/>
<organism evidence="19 20">
    <name type="scientific">Porites lobata</name>
    <dbReference type="NCBI Taxonomy" id="104759"/>
    <lineage>
        <taxon>Eukaryota</taxon>
        <taxon>Metazoa</taxon>
        <taxon>Cnidaria</taxon>
        <taxon>Anthozoa</taxon>
        <taxon>Hexacorallia</taxon>
        <taxon>Scleractinia</taxon>
        <taxon>Fungiina</taxon>
        <taxon>Poritidae</taxon>
        <taxon>Porites</taxon>
    </lineage>
</organism>
<evidence type="ECO:0000256" key="13">
    <source>
        <dbReference type="SAM" id="MobiDB-lite"/>
    </source>
</evidence>
<dbReference type="SUPFAM" id="SSF49299">
    <property type="entry name" value="PKD domain"/>
    <property type="match status" value="3"/>
</dbReference>
<feature type="domain" description="PKD" evidence="15">
    <location>
        <begin position="1204"/>
        <end position="1250"/>
    </location>
</feature>
<dbReference type="CDD" id="cd00146">
    <property type="entry name" value="PKD"/>
    <property type="match status" value="1"/>
</dbReference>
<dbReference type="SMART" id="SM00308">
    <property type="entry name" value="LH2"/>
    <property type="match status" value="1"/>
</dbReference>
<dbReference type="SMART" id="SM00303">
    <property type="entry name" value="GPS"/>
    <property type="match status" value="1"/>
</dbReference>
<dbReference type="Gene3D" id="2.60.40.10">
    <property type="entry name" value="Immunoglobulins"/>
    <property type="match status" value="1"/>
</dbReference>
<feature type="transmembrane region" description="Helical" evidence="14">
    <location>
        <begin position="2655"/>
        <end position="2673"/>
    </location>
</feature>
<dbReference type="Proteomes" id="UP001159405">
    <property type="component" value="Unassembled WGS sequence"/>
</dbReference>